<proteinExistence type="predicted"/>
<protein>
    <submittedName>
        <fullName evidence="1">Uncharacterized protein</fullName>
    </submittedName>
</protein>
<gene>
    <name evidence="1" type="ORF">QTN89_28295</name>
</gene>
<evidence type="ECO:0000313" key="1">
    <source>
        <dbReference type="EMBL" id="MDM4019389.1"/>
    </source>
</evidence>
<organism evidence="1 2">
    <name type="scientific">Roseiconus lacunae</name>
    <dbReference type="NCBI Taxonomy" id="2605694"/>
    <lineage>
        <taxon>Bacteria</taxon>
        <taxon>Pseudomonadati</taxon>
        <taxon>Planctomycetota</taxon>
        <taxon>Planctomycetia</taxon>
        <taxon>Pirellulales</taxon>
        <taxon>Pirellulaceae</taxon>
        <taxon>Roseiconus</taxon>
    </lineage>
</organism>
<sequence length="48" mass="5225">MIPIDKLLIVVAMKNRHRLATNVKRGGSDKVTKLGWDNGNDHVVAAGD</sequence>
<dbReference type="RefSeq" id="WP_289167531.1">
    <property type="nucleotide sequence ID" value="NZ_JASZZN010000042.1"/>
</dbReference>
<comment type="caution">
    <text evidence="1">The sequence shown here is derived from an EMBL/GenBank/DDBJ whole genome shotgun (WGS) entry which is preliminary data.</text>
</comment>
<name>A0ABT7PSB7_9BACT</name>
<dbReference type="Proteomes" id="UP001239462">
    <property type="component" value="Unassembled WGS sequence"/>
</dbReference>
<reference evidence="1 2" key="1">
    <citation type="submission" date="2023-06" db="EMBL/GenBank/DDBJ databases">
        <title>Roseiconus lacunae JC819 isolated from Gulf of Mannar region, Tamil Nadu.</title>
        <authorList>
            <person name="Pk S."/>
            <person name="Ch S."/>
            <person name="Ch V.R."/>
        </authorList>
    </citation>
    <scope>NUCLEOTIDE SEQUENCE [LARGE SCALE GENOMIC DNA]</scope>
    <source>
        <strain evidence="1 2">JC819</strain>
    </source>
</reference>
<accession>A0ABT7PSB7</accession>
<evidence type="ECO:0000313" key="2">
    <source>
        <dbReference type="Proteomes" id="UP001239462"/>
    </source>
</evidence>
<dbReference type="EMBL" id="JASZZN010000042">
    <property type="protein sequence ID" value="MDM4019389.1"/>
    <property type="molecule type" value="Genomic_DNA"/>
</dbReference>
<keyword evidence="2" id="KW-1185">Reference proteome</keyword>